<name>A0A264W5K6_9BACL</name>
<evidence type="ECO:0000313" key="3">
    <source>
        <dbReference type="Proteomes" id="UP000217065"/>
    </source>
</evidence>
<dbReference type="EMBL" id="NOKQ01000187">
    <property type="protein sequence ID" value="OZS78876.1"/>
    <property type="molecule type" value="Genomic_DNA"/>
</dbReference>
<accession>A0A264W5K6</accession>
<keyword evidence="3" id="KW-1185">Reference proteome</keyword>
<evidence type="ECO:0000313" key="2">
    <source>
        <dbReference type="EMBL" id="OZS78876.1"/>
    </source>
</evidence>
<evidence type="ECO:0008006" key="4">
    <source>
        <dbReference type="Google" id="ProtNLM"/>
    </source>
</evidence>
<keyword evidence="1" id="KW-0812">Transmembrane</keyword>
<evidence type="ECO:0000256" key="1">
    <source>
        <dbReference type="SAM" id="Phobius"/>
    </source>
</evidence>
<protein>
    <recommendedName>
        <fullName evidence="4">YpjP-like protein</fullName>
    </recommendedName>
</protein>
<keyword evidence="1" id="KW-0472">Membrane</keyword>
<dbReference type="OrthoDB" id="2435352at2"/>
<keyword evidence="1" id="KW-1133">Transmembrane helix</keyword>
<proteinExistence type="predicted"/>
<dbReference type="InterPro" id="IPR025616">
    <property type="entry name" value="YpjP"/>
</dbReference>
<gene>
    <name evidence="2" type="ORF">CF394_03995</name>
</gene>
<reference evidence="2 3" key="1">
    <citation type="submission" date="2017-07" db="EMBL/GenBank/DDBJ databases">
        <title>Tetzosporium hominis gen.nov. sp.nov.</title>
        <authorList>
            <person name="Tetz G."/>
            <person name="Tetz V."/>
        </authorList>
    </citation>
    <scope>NUCLEOTIDE SEQUENCE [LARGE SCALE GENOMIC DNA]</scope>
    <source>
        <strain evidence="2 3">VT-49</strain>
    </source>
</reference>
<comment type="caution">
    <text evidence="2">The sequence shown here is derived from an EMBL/GenBank/DDBJ whole genome shotgun (WGS) entry which is preliminary data.</text>
</comment>
<organism evidence="2 3">
    <name type="scientific">Tetzosporium hominis</name>
    <dbReference type="NCBI Taxonomy" id="2020506"/>
    <lineage>
        <taxon>Bacteria</taxon>
        <taxon>Bacillati</taxon>
        <taxon>Bacillota</taxon>
        <taxon>Bacilli</taxon>
        <taxon>Bacillales</taxon>
        <taxon>Caryophanaceae</taxon>
        <taxon>Tetzosporium</taxon>
    </lineage>
</organism>
<dbReference type="AlphaFoldDB" id="A0A264W5K6"/>
<dbReference type="Proteomes" id="UP000217065">
    <property type="component" value="Unassembled WGS sequence"/>
</dbReference>
<dbReference type="Pfam" id="PF14005">
    <property type="entry name" value="YpjP"/>
    <property type="match status" value="1"/>
</dbReference>
<sequence>MDVNELTLYVKKFLAALVAVITFGVITPSHEIWNAVFEIEESRVSQSYIEQQPIDIKSLLVSAEEQSMVKFGSKISPKIYDQYQTAIFPAYQEKIEELATAESAISHKPSGEYGEKIFHLYDTVTNDDILRAHVRVEKRPQEGYYFTFHYHTADDAFTSHIDVGEIYWSKNTPPKWLS</sequence>
<feature type="transmembrane region" description="Helical" evidence="1">
    <location>
        <begin position="6"/>
        <end position="26"/>
    </location>
</feature>